<dbReference type="EMBL" id="AEET01000045">
    <property type="protein sequence ID" value="EFM45264.1"/>
    <property type="molecule type" value="Genomic_DNA"/>
</dbReference>
<sequence length="40" mass="4203">MPNPTIHGQTPGRNASSPGQAPHESGGTRGNKAKETIRYT</sequence>
<dbReference type="STRING" id="871571.HMPREF0580_2067"/>
<protein>
    <submittedName>
        <fullName evidence="2">Uncharacterized protein</fullName>
    </submittedName>
</protein>
<dbReference type="AlphaFoldDB" id="E0QT52"/>
<dbReference type="HOGENOM" id="CLU_3292548_0_0_11"/>
<evidence type="ECO:0000256" key="1">
    <source>
        <dbReference type="SAM" id="MobiDB-lite"/>
    </source>
</evidence>
<name>E0QT52_9ACTO</name>
<feature type="region of interest" description="Disordered" evidence="1">
    <location>
        <begin position="1"/>
        <end position="40"/>
    </location>
</feature>
<dbReference type="Proteomes" id="UP000003045">
    <property type="component" value="Unassembled WGS sequence"/>
</dbReference>
<evidence type="ECO:0000313" key="3">
    <source>
        <dbReference type="Proteomes" id="UP000003045"/>
    </source>
</evidence>
<gene>
    <name evidence="2" type="ORF">HMPREF0580_2067</name>
</gene>
<accession>E0QT52</accession>
<comment type="caution">
    <text evidence="2">The sequence shown here is derived from an EMBL/GenBank/DDBJ whole genome shotgun (WGS) entry which is preliminary data.</text>
</comment>
<organism evidence="2 3">
    <name type="scientific">Mobiluncus mulieris ATCC 35239</name>
    <dbReference type="NCBI Taxonomy" id="871571"/>
    <lineage>
        <taxon>Bacteria</taxon>
        <taxon>Bacillati</taxon>
        <taxon>Actinomycetota</taxon>
        <taxon>Actinomycetes</taxon>
        <taxon>Actinomycetales</taxon>
        <taxon>Actinomycetaceae</taxon>
        <taxon>Mobiluncus</taxon>
    </lineage>
</organism>
<evidence type="ECO:0000313" key="2">
    <source>
        <dbReference type="EMBL" id="EFM45264.1"/>
    </source>
</evidence>
<proteinExistence type="predicted"/>
<keyword evidence="3" id="KW-1185">Reference proteome</keyword>
<feature type="compositionally biased region" description="Polar residues" evidence="1">
    <location>
        <begin position="1"/>
        <end position="19"/>
    </location>
</feature>
<reference evidence="2" key="1">
    <citation type="submission" date="2010-08" db="EMBL/GenBank/DDBJ databases">
        <authorList>
            <person name="Muzny D."/>
            <person name="Qin X."/>
            <person name="Deng J."/>
            <person name="Jiang H."/>
            <person name="Liu Y."/>
            <person name="Qu J."/>
            <person name="Song X.-Z."/>
            <person name="Zhang L."/>
            <person name="Thornton R."/>
            <person name="Coyle M."/>
            <person name="Francisco L."/>
            <person name="Jackson L."/>
            <person name="Javaid M."/>
            <person name="Korchina V."/>
            <person name="Kovar C."/>
            <person name="Mata R."/>
            <person name="Mathew T."/>
            <person name="Ngo R."/>
            <person name="Nguyen L."/>
            <person name="Nguyen N."/>
            <person name="Okwuonu G."/>
            <person name="Ongeri F."/>
            <person name="Pham C."/>
            <person name="Simmons D."/>
            <person name="Wilczek-Boney K."/>
            <person name="Hale W."/>
            <person name="Jakkamsetti A."/>
            <person name="Pham P."/>
            <person name="Ruth R."/>
            <person name="San Lucas F."/>
            <person name="Warren J."/>
            <person name="Zhang J."/>
            <person name="Zhao Z."/>
            <person name="Zhou C."/>
            <person name="Zhu D."/>
            <person name="Lee S."/>
            <person name="Bess C."/>
            <person name="Blankenburg K."/>
            <person name="Forbes L."/>
            <person name="Fu Q."/>
            <person name="Gubbala S."/>
            <person name="Hirani K."/>
            <person name="Jayaseelan J.C."/>
            <person name="Lara F."/>
            <person name="Munidasa M."/>
            <person name="Palculict T."/>
            <person name="Patil S."/>
            <person name="Pu L.-L."/>
            <person name="Saada N."/>
            <person name="Tang L."/>
            <person name="Weissenberger G."/>
            <person name="Zhu Y."/>
            <person name="Hemphill L."/>
            <person name="Shang Y."/>
            <person name="Youmans B."/>
            <person name="Ayvaz T."/>
            <person name="Ross M."/>
            <person name="Santibanez J."/>
            <person name="Aqrawi P."/>
            <person name="Gross S."/>
            <person name="Joshi V."/>
            <person name="Fowler G."/>
            <person name="Nazareth L."/>
            <person name="Reid J."/>
            <person name="Worley K."/>
            <person name="Petrosino J."/>
            <person name="Highlander S."/>
            <person name="Gibbs R."/>
        </authorList>
    </citation>
    <scope>NUCLEOTIDE SEQUENCE [LARGE SCALE GENOMIC DNA]</scope>
    <source>
        <strain evidence="2">ATCC 35239</strain>
    </source>
</reference>